<keyword evidence="2" id="KW-0808">Transferase</keyword>
<dbReference type="Gene3D" id="2.160.10.10">
    <property type="entry name" value="Hexapeptide repeat proteins"/>
    <property type="match status" value="1"/>
</dbReference>
<dbReference type="InterPro" id="IPR018357">
    <property type="entry name" value="Hexapep_transf_CS"/>
</dbReference>
<evidence type="ECO:0000313" key="5">
    <source>
        <dbReference type="EMBL" id="GAB1580755.1"/>
    </source>
</evidence>
<dbReference type="PROSITE" id="PS00101">
    <property type="entry name" value="HEXAPEP_TRANSFERASES"/>
    <property type="match status" value="1"/>
</dbReference>
<evidence type="ECO:0000256" key="3">
    <source>
        <dbReference type="ARBA" id="ARBA00022737"/>
    </source>
</evidence>
<dbReference type="PANTHER" id="PTHR43300">
    <property type="entry name" value="ACETYLTRANSFERASE"/>
    <property type="match status" value="1"/>
</dbReference>
<keyword evidence="4" id="KW-0012">Acyltransferase</keyword>
<accession>A0ABQ0GVT5</accession>
<name>A0ABQ0GVT5_9HYPH</name>
<gene>
    <name evidence="5" type="ORF">PPNSA23_06980</name>
</gene>
<keyword evidence="6" id="KW-1185">Reference proteome</keyword>
<dbReference type="EMBL" id="BAAFZP010000001">
    <property type="protein sequence ID" value="GAB1580755.1"/>
    <property type="molecule type" value="Genomic_DNA"/>
</dbReference>
<sequence length="201" mass="22048">MPGQTRCGFLKNLVTRPNIIVGDYSYYDDPAGPERFEEHCVLYHFDFIGDRLIIGKFCAIAAGTTFIMNGANHPLDGFSTYPFGIFGGDWAAAFDMEKLGRTVRGDTVVGNDAWIGMNATVMPGVTIGDGAVIATRSVVSRDVPPYAIVAGNPARVVKMRFDEATISRLLDIAWWNWPVDKITRNIDAIGGLDLEKLERAT</sequence>
<dbReference type="PANTHER" id="PTHR43300:SF11">
    <property type="entry name" value="ACETYLTRANSFERASE RV3034C-RELATED"/>
    <property type="match status" value="1"/>
</dbReference>
<dbReference type="InterPro" id="IPR050179">
    <property type="entry name" value="Trans_hexapeptide_repeat"/>
</dbReference>
<keyword evidence="3" id="KW-0677">Repeat</keyword>
<organism evidence="5 6">
    <name type="scientific">Phyllobacterium phragmitis</name>
    <dbReference type="NCBI Taxonomy" id="2670329"/>
    <lineage>
        <taxon>Bacteria</taxon>
        <taxon>Pseudomonadati</taxon>
        <taxon>Pseudomonadota</taxon>
        <taxon>Alphaproteobacteria</taxon>
        <taxon>Hyphomicrobiales</taxon>
        <taxon>Phyllobacteriaceae</taxon>
        <taxon>Phyllobacterium</taxon>
    </lineage>
</organism>
<dbReference type="SUPFAM" id="SSF51161">
    <property type="entry name" value="Trimeric LpxA-like enzymes"/>
    <property type="match status" value="1"/>
</dbReference>
<dbReference type="Pfam" id="PF00132">
    <property type="entry name" value="Hexapep"/>
    <property type="match status" value="1"/>
</dbReference>
<dbReference type="Proteomes" id="UP001628091">
    <property type="component" value="Unassembled WGS sequence"/>
</dbReference>
<comment type="caution">
    <text evidence="5">The sequence shown here is derived from an EMBL/GenBank/DDBJ whole genome shotgun (WGS) entry which is preliminary data.</text>
</comment>
<evidence type="ECO:0000313" key="6">
    <source>
        <dbReference type="Proteomes" id="UP001628091"/>
    </source>
</evidence>
<evidence type="ECO:0000256" key="1">
    <source>
        <dbReference type="ARBA" id="ARBA00007274"/>
    </source>
</evidence>
<protein>
    <submittedName>
        <fullName evidence="5">CatB-related O-acetyltransferase</fullName>
    </submittedName>
</protein>
<evidence type="ECO:0000256" key="2">
    <source>
        <dbReference type="ARBA" id="ARBA00022679"/>
    </source>
</evidence>
<evidence type="ECO:0000256" key="4">
    <source>
        <dbReference type="ARBA" id="ARBA00023315"/>
    </source>
</evidence>
<dbReference type="InterPro" id="IPR011004">
    <property type="entry name" value="Trimer_LpxA-like_sf"/>
</dbReference>
<reference evidence="5 6" key="1">
    <citation type="submission" date="2024-10" db="EMBL/GenBank/DDBJ databases">
        <title>Isolation, draft genome sequencing and identification of Phyllobacterium sp. NSA23, isolated from leaf soil.</title>
        <authorList>
            <person name="Akita H."/>
        </authorList>
    </citation>
    <scope>NUCLEOTIDE SEQUENCE [LARGE SCALE GENOMIC DNA]</scope>
    <source>
        <strain evidence="5 6">NSA23</strain>
    </source>
</reference>
<comment type="similarity">
    <text evidence="1">Belongs to the transferase hexapeptide repeat family.</text>
</comment>
<proteinExistence type="inferred from homology"/>
<dbReference type="InterPro" id="IPR001451">
    <property type="entry name" value="Hexapep"/>
</dbReference>
<dbReference type="CDD" id="cd03349">
    <property type="entry name" value="LbH_XAT"/>
    <property type="match status" value="1"/>
</dbReference>